<dbReference type="PANTHER" id="PTHR36529">
    <property type="entry name" value="SLL1095 PROTEIN"/>
    <property type="match status" value="1"/>
</dbReference>
<dbReference type="InterPro" id="IPR029044">
    <property type="entry name" value="Nucleotide-diphossugar_trans"/>
</dbReference>
<comment type="caution">
    <text evidence="1">The sequence shown here is derived from an EMBL/GenBank/DDBJ whole genome shotgun (WGS) entry which is preliminary data.</text>
</comment>
<organism evidence="1 2">
    <name type="scientific">Pyruvatibacter mobilis</name>
    <dbReference type="NCBI Taxonomy" id="1712261"/>
    <lineage>
        <taxon>Bacteria</taxon>
        <taxon>Pseudomonadati</taxon>
        <taxon>Pseudomonadota</taxon>
        <taxon>Alphaproteobacteria</taxon>
        <taxon>Hyphomicrobiales</taxon>
        <taxon>Parvibaculaceae</taxon>
        <taxon>Pyruvatibacter</taxon>
    </lineage>
</organism>
<dbReference type="OrthoDB" id="9798250at2"/>
<reference evidence="1 2" key="1">
    <citation type="journal article" date="2016" name="Int. J. Syst. Evol. Microbiol.">
        <title>Pyruvatibacter mobilis gen. nov., sp. nov., a marine bacterium from the culture broth of Picochlorum sp. 122.</title>
        <authorList>
            <person name="Wang G."/>
            <person name="Tang M."/>
            <person name="Wu H."/>
            <person name="Dai S."/>
            <person name="Li T."/>
            <person name="Chen C."/>
            <person name="He H."/>
            <person name="Fan J."/>
            <person name="Xiang W."/>
            <person name="Li X."/>
        </authorList>
    </citation>
    <scope>NUCLEOTIDE SEQUENCE [LARGE SCALE GENOMIC DNA]</scope>
    <source>
        <strain evidence="1 2">GYP-11</strain>
    </source>
</reference>
<name>A0A845QD25_9HYPH</name>
<dbReference type="Gene3D" id="3.90.550.10">
    <property type="entry name" value="Spore Coat Polysaccharide Biosynthesis Protein SpsA, Chain A"/>
    <property type="match status" value="1"/>
</dbReference>
<keyword evidence="2" id="KW-1185">Reference proteome</keyword>
<gene>
    <name evidence="1" type="ORF">GTQ45_10790</name>
</gene>
<dbReference type="AlphaFoldDB" id="A0A845QD25"/>
<accession>A0A845QD25</accession>
<dbReference type="RefSeq" id="WP_160588290.1">
    <property type="nucleotide sequence ID" value="NZ_BMHN01000001.1"/>
</dbReference>
<protein>
    <submittedName>
        <fullName evidence="1">DUF2064 domain-containing protein</fullName>
    </submittedName>
</protein>
<proteinExistence type="predicted"/>
<evidence type="ECO:0000313" key="1">
    <source>
        <dbReference type="EMBL" id="NBG96218.1"/>
    </source>
</evidence>
<dbReference type="Proteomes" id="UP000470384">
    <property type="component" value="Unassembled WGS sequence"/>
</dbReference>
<evidence type="ECO:0000313" key="2">
    <source>
        <dbReference type="Proteomes" id="UP000470384"/>
    </source>
</evidence>
<dbReference type="SUPFAM" id="SSF53448">
    <property type="entry name" value="Nucleotide-diphospho-sugar transferases"/>
    <property type="match status" value="1"/>
</dbReference>
<dbReference type="InterPro" id="IPR018641">
    <property type="entry name" value="Trfase_1_rSAM/seldom-assoc"/>
</dbReference>
<dbReference type="PANTHER" id="PTHR36529:SF1">
    <property type="entry name" value="GLYCOSYLTRANSFERASE"/>
    <property type="match status" value="1"/>
</dbReference>
<dbReference type="Pfam" id="PF09837">
    <property type="entry name" value="DUF2064"/>
    <property type="match status" value="1"/>
</dbReference>
<dbReference type="EMBL" id="WXYQ01000007">
    <property type="protein sequence ID" value="NBG96218.1"/>
    <property type="molecule type" value="Genomic_DNA"/>
</dbReference>
<dbReference type="GeneID" id="300655367"/>
<dbReference type="NCBIfam" id="TIGR04282">
    <property type="entry name" value="glyco_like_cofC"/>
    <property type="match status" value="1"/>
</dbReference>
<sequence length="203" mass="22427">MQHSLVIMAKTPVLGRVKTRLARDVGYVEATRFYRVALARLIRRLGADPRWRTIIAASPDTEAVPDAPWLQDAHAVVPQGEGDLGDRMQRVFDQAPAGPVVIIGSDIPDISRRHITAAFKALGSHHAVMGPSVDGGYWLIGQKRLPRVLRPFEGVTWSSGRERDETLANFGDARVALLEQLSDVDSGADHAVWRKAEGIRRLR</sequence>